<keyword evidence="3" id="KW-1185">Reference proteome</keyword>
<keyword evidence="1" id="KW-0812">Transmembrane</keyword>
<organism evidence="2 3">
    <name type="scientific">Kitasatospora paranensis</name>
    <dbReference type="NCBI Taxonomy" id="258053"/>
    <lineage>
        <taxon>Bacteria</taxon>
        <taxon>Bacillati</taxon>
        <taxon>Actinomycetota</taxon>
        <taxon>Actinomycetes</taxon>
        <taxon>Kitasatosporales</taxon>
        <taxon>Streptomycetaceae</taxon>
        <taxon>Kitasatospora</taxon>
    </lineage>
</organism>
<feature type="transmembrane region" description="Helical" evidence="1">
    <location>
        <begin position="35"/>
        <end position="56"/>
    </location>
</feature>
<comment type="caution">
    <text evidence="2">The sequence shown here is derived from an EMBL/GenBank/DDBJ whole genome shotgun (WGS) entry which is preliminary data.</text>
</comment>
<dbReference type="Proteomes" id="UP001596435">
    <property type="component" value="Unassembled WGS sequence"/>
</dbReference>
<gene>
    <name evidence="2" type="ORF">ACFQMG_08815</name>
</gene>
<protein>
    <submittedName>
        <fullName evidence="2">MFS transporter</fullName>
    </submittedName>
</protein>
<keyword evidence="1" id="KW-1133">Transmembrane helix</keyword>
<accession>A0ABW2FVN1</accession>
<feature type="transmembrane region" description="Helical" evidence="1">
    <location>
        <begin position="77"/>
        <end position="101"/>
    </location>
</feature>
<keyword evidence="1" id="KW-0472">Membrane</keyword>
<proteinExistence type="predicted"/>
<evidence type="ECO:0000313" key="3">
    <source>
        <dbReference type="Proteomes" id="UP001596435"/>
    </source>
</evidence>
<feature type="transmembrane region" description="Helical" evidence="1">
    <location>
        <begin position="7"/>
        <end position="29"/>
    </location>
</feature>
<sequence length="195" mass="19963">MARTRAVGIPVAVLLIGGAALVIAIAAGWLTVHAGAELCVLLLPAPALVVGVGVLFEHVHLGPRPKPGPNESHHAGVAAGVLAVQTLLAVAVGAFYCLAAFTQAEVPAVDATPRMPAGLVAGKTSESCGSSSCALFVPVSSTDGASAEEIVRRLGRPHETCRPNGVLLDRRPRCIGVRRTGDTVQLYITISDLVD</sequence>
<evidence type="ECO:0000313" key="2">
    <source>
        <dbReference type="EMBL" id="MFC7179665.1"/>
    </source>
</evidence>
<evidence type="ECO:0000256" key="1">
    <source>
        <dbReference type="SAM" id="Phobius"/>
    </source>
</evidence>
<name>A0ABW2FVN1_9ACTN</name>
<dbReference type="EMBL" id="JBHTAJ010000013">
    <property type="protein sequence ID" value="MFC7179665.1"/>
    <property type="molecule type" value="Genomic_DNA"/>
</dbReference>
<dbReference type="RefSeq" id="WP_345709153.1">
    <property type="nucleotide sequence ID" value="NZ_BAABKV010000001.1"/>
</dbReference>
<reference evidence="3" key="1">
    <citation type="journal article" date="2019" name="Int. J. Syst. Evol. Microbiol.">
        <title>The Global Catalogue of Microorganisms (GCM) 10K type strain sequencing project: providing services to taxonomists for standard genome sequencing and annotation.</title>
        <authorList>
            <consortium name="The Broad Institute Genomics Platform"/>
            <consortium name="The Broad Institute Genome Sequencing Center for Infectious Disease"/>
            <person name="Wu L."/>
            <person name="Ma J."/>
        </authorList>
    </citation>
    <scope>NUCLEOTIDE SEQUENCE [LARGE SCALE GENOMIC DNA]</scope>
    <source>
        <strain evidence="3">CGMCC 1.12859</strain>
    </source>
</reference>